<organism evidence="2">
    <name type="scientific">bioreactor metagenome</name>
    <dbReference type="NCBI Taxonomy" id="1076179"/>
    <lineage>
        <taxon>unclassified sequences</taxon>
        <taxon>metagenomes</taxon>
        <taxon>ecological metagenomes</taxon>
    </lineage>
</organism>
<evidence type="ECO:0000259" key="1">
    <source>
        <dbReference type="Pfam" id="PF12970"/>
    </source>
</evidence>
<dbReference type="Gene3D" id="2.60.120.1130">
    <property type="match status" value="1"/>
</dbReference>
<dbReference type="EMBL" id="VSSQ01017480">
    <property type="protein sequence ID" value="MPM59835.1"/>
    <property type="molecule type" value="Genomic_DNA"/>
</dbReference>
<proteinExistence type="predicted"/>
<dbReference type="InterPro" id="IPR024544">
    <property type="entry name" value="DUF3858"/>
</dbReference>
<gene>
    <name evidence="2" type="ORF">SDC9_106681</name>
</gene>
<protein>
    <recommendedName>
        <fullName evidence="1">DUF3858 domain-containing protein</fullName>
    </recommendedName>
</protein>
<feature type="domain" description="DUF3858" evidence="1">
    <location>
        <begin position="418"/>
        <end position="499"/>
    </location>
</feature>
<name>A0A645B337_9ZZZZ</name>
<reference evidence="2" key="1">
    <citation type="submission" date="2019-08" db="EMBL/GenBank/DDBJ databases">
        <authorList>
            <person name="Kucharzyk K."/>
            <person name="Murdoch R.W."/>
            <person name="Higgins S."/>
            <person name="Loffler F."/>
        </authorList>
    </citation>
    <scope>NUCLEOTIDE SEQUENCE</scope>
</reference>
<dbReference type="Pfam" id="PF12970">
    <property type="entry name" value="DUF3858"/>
    <property type="match status" value="1"/>
</dbReference>
<accession>A0A645B337</accession>
<comment type="caution">
    <text evidence="2">The sequence shown here is derived from an EMBL/GenBank/DDBJ whole genome shotgun (WGS) entry which is preliminary data.</text>
</comment>
<dbReference type="AlphaFoldDB" id="A0A645B337"/>
<dbReference type="Gene3D" id="2.60.40.3140">
    <property type="match status" value="1"/>
</dbReference>
<sequence>MFHRDYPIRQANLELDVPKAMWFEYEAFNNGQPDTSFISDASRKYFFSFANLSAAFAEPNGIAWRELPYCVFILHPMDLTYTIPNTLTERPIPQYSLFAEYRDFTGRSIRLDISQGVNNSESINMNKFLENHIGSKPDVSSNLANIEKIHNLIAQSFIYTNDSAYYKNEITSGPDFGESSRGGVLREFYRYEPYKYMLEKLKQTYYFGYLADKRSGLISRHYVVPFAQDDYLLLVVKDSAHYDIIYPKFQKAGYYYNEIPFYYEGTDVASVHFTDYYLDPKNQRELPDSLFLSKTPKSDILENSRKFTSLVTVLTSDGKMKFQTKGFLSGQFSTLGRGSYLNNEIHPFADPAYAHRIFDIPGAKMLNPRPVYNQTAEKPFKFTIECSYETVLDNKSGEINIAVRDWFPFVLPQAGQYQRTTNLYTDFLFTDTYIYQLVFDKDVKLSTIPQDINIDNAFGKLFFSVRQVDGKTITISAQLILNHEMLRPEKISNLNELSDAVTAINDLVLMFKYN</sequence>
<evidence type="ECO:0000313" key="2">
    <source>
        <dbReference type="EMBL" id="MPM59835.1"/>
    </source>
</evidence>